<proteinExistence type="predicted"/>
<dbReference type="Proteomes" id="UP000799424">
    <property type="component" value="Unassembled WGS sequence"/>
</dbReference>
<accession>A0A6A7AEG1</accession>
<dbReference type="EMBL" id="MU006218">
    <property type="protein sequence ID" value="KAF2831701.1"/>
    <property type="molecule type" value="Genomic_DNA"/>
</dbReference>
<sequence length="296" mass="34270">MATRSHESCPWLDPKPYQVQRQQPKGYRPHAQALAASASTTASLVGLPAELRVEIYKYLLPGPGQCSSSYTGLRNSCRLIRDEYDHEAENDIPHIYDNLPLRISRCWYIRPKSKSPKNMTNIATVKLDTGSFVVTRMARFPKKYGCNPDPGRHLIHSAVRMAFERMDRMIKDRTGTTINRRTWSKGERRPVKCEIDRFVMRWTNFARTKADERVNGRTDIGSDREKILNDLPVIRAPTAGLPSNHDRLWDVMFDFDDRGCFVQATWRRHTPLDAQREAEDDFMPLPKWLELPPRSD</sequence>
<evidence type="ECO:0000313" key="1">
    <source>
        <dbReference type="EMBL" id="KAF2831701.1"/>
    </source>
</evidence>
<protein>
    <submittedName>
        <fullName evidence="1">Uncharacterized protein</fullName>
    </submittedName>
</protein>
<keyword evidence="2" id="KW-1185">Reference proteome</keyword>
<gene>
    <name evidence="1" type="ORF">CC86DRAFT_378490</name>
</gene>
<evidence type="ECO:0000313" key="2">
    <source>
        <dbReference type="Proteomes" id="UP000799424"/>
    </source>
</evidence>
<dbReference type="OrthoDB" id="3683409at2759"/>
<dbReference type="AlphaFoldDB" id="A0A6A7AEG1"/>
<organism evidence="1 2">
    <name type="scientific">Ophiobolus disseminans</name>
    <dbReference type="NCBI Taxonomy" id="1469910"/>
    <lineage>
        <taxon>Eukaryota</taxon>
        <taxon>Fungi</taxon>
        <taxon>Dikarya</taxon>
        <taxon>Ascomycota</taxon>
        <taxon>Pezizomycotina</taxon>
        <taxon>Dothideomycetes</taxon>
        <taxon>Pleosporomycetidae</taxon>
        <taxon>Pleosporales</taxon>
        <taxon>Pleosporineae</taxon>
        <taxon>Phaeosphaeriaceae</taxon>
        <taxon>Ophiobolus</taxon>
    </lineage>
</organism>
<name>A0A6A7AEG1_9PLEO</name>
<reference evidence="1" key="1">
    <citation type="journal article" date="2020" name="Stud. Mycol.">
        <title>101 Dothideomycetes genomes: a test case for predicting lifestyles and emergence of pathogens.</title>
        <authorList>
            <person name="Haridas S."/>
            <person name="Albert R."/>
            <person name="Binder M."/>
            <person name="Bloem J."/>
            <person name="Labutti K."/>
            <person name="Salamov A."/>
            <person name="Andreopoulos B."/>
            <person name="Baker S."/>
            <person name="Barry K."/>
            <person name="Bills G."/>
            <person name="Bluhm B."/>
            <person name="Cannon C."/>
            <person name="Castanera R."/>
            <person name="Culley D."/>
            <person name="Daum C."/>
            <person name="Ezra D."/>
            <person name="Gonzalez J."/>
            <person name="Henrissat B."/>
            <person name="Kuo A."/>
            <person name="Liang C."/>
            <person name="Lipzen A."/>
            <person name="Lutzoni F."/>
            <person name="Magnuson J."/>
            <person name="Mondo S."/>
            <person name="Nolan M."/>
            <person name="Ohm R."/>
            <person name="Pangilinan J."/>
            <person name="Park H.-J."/>
            <person name="Ramirez L."/>
            <person name="Alfaro M."/>
            <person name="Sun H."/>
            <person name="Tritt A."/>
            <person name="Yoshinaga Y."/>
            <person name="Zwiers L.-H."/>
            <person name="Turgeon B."/>
            <person name="Goodwin S."/>
            <person name="Spatafora J."/>
            <person name="Crous P."/>
            <person name="Grigoriev I."/>
        </authorList>
    </citation>
    <scope>NUCLEOTIDE SEQUENCE</scope>
    <source>
        <strain evidence="1">CBS 113818</strain>
    </source>
</reference>